<evidence type="ECO:0000256" key="1">
    <source>
        <dbReference type="SAM" id="MobiDB-lite"/>
    </source>
</evidence>
<dbReference type="AlphaFoldDB" id="A0AAI9UKK2"/>
<dbReference type="Pfam" id="PF12192">
    <property type="entry name" value="CBP"/>
    <property type="match status" value="1"/>
</dbReference>
<dbReference type="Gene3D" id="1.10.1740.120">
    <property type="match status" value="1"/>
</dbReference>
<accession>A0AAI9UKK2</accession>
<feature type="domain" description="Fungal calcium binding protein" evidence="2">
    <location>
        <begin position="101"/>
        <end position="156"/>
    </location>
</feature>
<feature type="region of interest" description="Disordered" evidence="1">
    <location>
        <begin position="1"/>
        <end position="30"/>
    </location>
</feature>
<proteinExistence type="predicted"/>
<reference evidence="3" key="1">
    <citation type="submission" date="2016-11" db="EMBL/GenBank/DDBJ databases">
        <title>The genome sequence of Colletotrichum cuscutae.</title>
        <authorList>
            <person name="Baroncelli R."/>
        </authorList>
    </citation>
    <scope>NUCLEOTIDE SEQUENCE</scope>
    <source>
        <strain evidence="3">IMI 304802</strain>
    </source>
</reference>
<name>A0AAI9UKK2_9PEZI</name>
<evidence type="ECO:0000313" key="4">
    <source>
        <dbReference type="Proteomes" id="UP001239213"/>
    </source>
</evidence>
<keyword evidence="4" id="KW-1185">Reference proteome</keyword>
<feature type="compositionally biased region" description="Low complexity" evidence="1">
    <location>
        <begin position="1"/>
        <end position="24"/>
    </location>
</feature>
<gene>
    <name evidence="3" type="ORF">CCUS01_09074</name>
</gene>
<dbReference type="EMBL" id="MPDP01000275">
    <property type="protein sequence ID" value="KAK1458820.1"/>
    <property type="molecule type" value="Genomic_DNA"/>
</dbReference>
<dbReference type="Proteomes" id="UP001239213">
    <property type="component" value="Unassembled WGS sequence"/>
</dbReference>
<organism evidence="3 4">
    <name type="scientific">Colletotrichum cuscutae</name>
    <dbReference type="NCBI Taxonomy" id="1209917"/>
    <lineage>
        <taxon>Eukaryota</taxon>
        <taxon>Fungi</taxon>
        <taxon>Dikarya</taxon>
        <taxon>Ascomycota</taxon>
        <taxon>Pezizomycotina</taxon>
        <taxon>Sordariomycetes</taxon>
        <taxon>Hypocreomycetidae</taxon>
        <taxon>Glomerellales</taxon>
        <taxon>Glomerellaceae</taxon>
        <taxon>Colletotrichum</taxon>
        <taxon>Colletotrichum acutatum species complex</taxon>
    </lineage>
</organism>
<dbReference type="InterPro" id="IPR022013">
    <property type="entry name" value="CBP"/>
</dbReference>
<evidence type="ECO:0000313" key="3">
    <source>
        <dbReference type="EMBL" id="KAK1458820.1"/>
    </source>
</evidence>
<evidence type="ECO:0000259" key="2">
    <source>
        <dbReference type="Pfam" id="PF12192"/>
    </source>
</evidence>
<comment type="caution">
    <text evidence="3">The sequence shown here is derived from an EMBL/GenBank/DDBJ whole genome shotgun (WGS) entry which is preliminary data.</text>
</comment>
<protein>
    <recommendedName>
        <fullName evidence="2">Fungal calcium binding protein domain-containing protein</fullName>
    </recommendedName>
</protein>
<sequence>MEHNSSPRYLPSSSPLLQTSPKPSTHCSTPPPLLRNFKKSSIYTMQFNINTVALLAALLPLASAVPSDANAVEATLAKRQRQYQCETSNNLGACNNAIAKLRGHEARGCDVWSCIGAFAALIPACGAAVDEFFLNPLADVACIGAVANFRGPCKGCEPF</sequence>